<keyword evidence="2" id="KW-1185">Reference proteome</keyword>
<reference evidence="1 2" key="1">
    <citation type="journal article" date="2017" name="Nature">
        <title>The Apostasia genome and the evolution of orchids.</title>
        <authorList>
            <person name="Zhang G.Q."/>
            <person name="Liu K.W."/>
            <person name="Li Z."/>
            <person name="Lohaus R."/>
            <person name="Hsiao Y.Y."/>
            <person name="Niu S.C."/>
            <person name="Wang J.Y."/>
            <person name="Lin Y.C."/>
            <person name="Xu Q."/>
            <person name="Chen L.J."/>
            <person name="Yoshida K."/>
            <person name="Fujiwara S."/>
            <person name="Wang Z.W."/>
            <person name="Zhang Y.Q."/>
            <person name="Mitsuda N."/>
            <person name="Wang M."/>
            <person name="Liu G.H."/>
            <person name="Pecoraro L."/>
            <person name="Huang H.X."/>
            <person name="Xiao X.J."/>
            <person name="Lin M."/>
            <person name="Wu X.Y."/>
            <person name="Wu W.L."/>
            <person name="Chen Y.Y."/>
            <person name="Chang S.B."/>
            <person name="Sakamoto S."/>
            <person name="Ohme-Takagi M."/>
            <person name="Yagi M."/>
            <person name="Zeng S.J."/>
            <person name="Shen C.Y."/>
            <person name="Yeh C.M."/>
            <person name="Luo Y.B."/>
            <person name="Tsai W.C."/>
            <person name="Van de Peer Y."/>
            <person name="Liu Z.J."/>
        </authorList>
    </citation>
    <scope>NUCLEOTIDE SEQUENCE [LARGE SCALE GENOMIC DNA]</scope>
    <source>
        <strain evidence="2">cv. Shenzhen</strain>
        <tissue evidence="1">Stem</tissue>
    </source>
</reference>
<dbReference type="InterPro" id="IPR038862">
    <property type="entry name" value="MPH2"/>
</dbReference>
<organism evidence="1 2">
    <name type="scientific">Apostasia shenzhenica</name>
    <dbReference type="NCBI Taxonomy" id="1088818"/>
    <lineage>
        <taxon>Eukaryota</taxon>
        <taxon>Viridiplantae</taxon>
        <taxon>Streptophyta</taxon>
        <taxon>Embryophyta</taxon>
        <taxon>Tracheophyta</taxon>
        <taxon>Spermatophyta</taxon>
        <taxon>Magnoliopsida</taxon>
        <taxon>Liliopsida</taxon>
        <taxon>Asparagales</taxon>
        <taxon>Orchidaceae</taxon>
        <taxon>Apostasioideae</taxon>
        <taxon>Apostasia</taxon>
    </lineage>
</organism>
<evidence type="ECO:0000313" key="2">
    <source>
        <dbReference type="Proteomes" id="UP000236161"/>
    </source>
</evidence>
<accession>A0A2I0B5Y9</accession>
<dbReference type="GO" id="GO:0010206">
    <property type="term" value="P:photosystem II repair"/>
    <property type="evidence" value="ECO:0007669"/>
    <property type="project" value="InterPro"/>
</dbReference>
<protein>
    <submittedName>
        <fullName evidence="1">Thylakoid lumenal 16.5 kDa protein, chloroplastic</fullName>
    </submittedName>
</protein>
<dbReference type="STRING" id="1088818.A0A2I0B5Y9"/>
<sequence>MALALGRFVSAVAAVKAGFDVVGRDVEGASTAVSAVSVSSLLVGRREGLSACLSALTLSLAFPSLAAILEADDDEELLERVKKDRKKRLQRQGVVSSSSAETGLAPLLLSLASD</sequence>
<evidence type="ECO:0000313" key="1">
    <source>
        <dbReference type="EMBL" id="PKA63195.1"/>
    </source>
</evidence>
<gene>
    <name evidence="1" type="ORF">AXF42_Ash020568</name>
</gene>
<proteinExistence type="predicted"/>
<dbReference type="EMBL" id="KZ451910">
    <property type="protein sequence ID" value="PKA63195.1"/>
    <property type="molecule type" value="Genomic_DNA"/>
</dbReference>
<dbReference type="AlphaFoldDB" id="A0A2I0B5Y9"/>
<name>A0A2I0B5Y9_9ASPA</name>
<dbReference type="PANTHER" id="PTHR35742">
    <property type="entry name" value="THYLAKOID LUMENAL 16.5 KDA PROTEIN, CHLOROPLASTIC"/>
    <property type="match status" value="1"/>
</dbReference>
<dbReference type="Proteomes" id="UP000236161">
    <property type="component" value="Unassembled WGS sequence"/>
</dbReference>
<dbReference type="PANTHER" id="PTHR35742:SF1">
    <property type="entry name" value="THYLAKOID LUMENAL 16.5 KDA PROTEIN, CHLOROPLASTIC"/>
    <property type="match status" value="1"/>
</dbReference>